<protein>
    <recommendedName>
        <fullName evidence="4">DUF4179 domain-containing protein</fullName>
    </recommendedName>
</protein>
<evidence type="ECO:0000313" key="2">
    <source>
        <dbReference type="EMBL" id="SDQ07974.1"/>
    </source>
</evidence>
<feature type="transmembrane region" description="Helical" evidence="1">
    <location>
        <begin position="48"/>
        <end position="66"/>
    </location>
</feature>
<sequence>MDKKLRELKDRFESDIPTSFTDRDKQGVLTKIENGQHKRGTKYFFPKALTAVVLTTILFVGVTIASEQLGLTGGDKPNEQAYIDEAQDYSVHLEESTEQYLTFIPAKVKVGDTFGQMEVTDIQRQDEQTIVSFKESNKPIMVTGELYNDDQFGFIPDKKSLLNIPVAAKDIGKNLEFHFQNNKKVAKIFGMDLENSTLISIQDLTINVDQIRYIFAENGSRIKLGVRNAVSSEPELDYPKEKYDTSIELSDELLNVYSKYAETFDDNLLKGLKPIDIFKLYFHSKNEGNNKVQYALYIKGENQGTPDKETYFNDPFFAIDQTMKQNAKDFYQKLKEVKTFEEVYLSGHQAIIRFELEDSNFQMAAFRLIKSTELGVWKVGWMPMQ</sequence>
<dbReference type="Proteomes" id="UP000199444">
    <property type="component" value="Unassembled WGS sequence"/>
</dbReference>
<evidence type="ECO:0008006" key="4">
    <source>
        <dbReference type="Google" id="ProtNLM"/>
    </source>
</evidence>
<gene>
    <name evidence="2" type="ORF">SAMN05216231_0306</name>
</gene>
<keyword evidence="1" id="KW-0472">Membrane</keyword>
<organism evidence="2 3">
    <name type="scientific">Virgibacillus salinus</name>
    <dbReference type="NCBI Taxonomy" id="553311"/>
    <lineage>
        <taxon>Bacteria</taxon>
        <taxon>Bacillati</taxon>
        <taxon>Bacillota</taxon>
        <taxon>Bacilli</taxon>
        <taxon>Bacillales</taxon>
        <taxon>Bacillaceae</taxon>
        <taxon>Virgibacillus</taxon>
    </lineage>
</organism>
<dbReference type="AlphaFoldDB" id="A0A1H0XYI9"/>
<accession>A0A1H0XYI9</accession>
<keyword evidence="1" id="KW-0812">Transmembrane</keyword>
<name>A0A1H0XYI9_9BACI</name>
<reference evidence="2 3" key="1">
    <citation type="submission" date="2016-10" db="EMBL/GenBank/DDBJ databases">
        <authorList>
            <person name="de Groot N.N."/>
        </authorList>
    </citation>
    <scope>NUCLEOTIDE SEQUENCE [LARGE SCALE GENOMIC DNA]</scope>
    <source>
        <strain evidence="2 3">CGMCC 1.10449</strain>
    </source>
</reference>
<evidence type="ECO:0000256" key="1">
    <source>
        <dbReference type="SAM" id="Phobius"/>
    </source>
</evidence>
<keyword evidence="1" id="KW-1133">Transmembrane helix</keyword>
<keyword evidence="3" id="KW-1185">Reference proteome</keyword>
<evidence type="ECO:0000313" key="3">
    <source>
        <dbReference type="Proteomes" id="UP000199444"/>
    </source>
</evidence>
<dbReference type="STRING" id="553311.SAMN05216231_0306"/>
<dbReference type="EMBL" id="FNKD01000001">
    <property type="protein sequence ID" value="SDQ07974.1"/>
    <property type="molecule type" value="Genomic_DNA"/>
</dbReference>
<dbReference type="RefSeq" id="WP_092491196.1">
    <property type="nucleotide sequence ID" value="NZ_FNKD01000001.1"/>
</dbReference>
<proteinExistence type="predicted"/>